<name>A0A8J8FKA7_9BACT</name>
<dbReference type="PANTHER" id="PTHR45947:SF3">
    <property type="entry name" value="SULFOQUINOVOSYL TRANSFERASE SQD2"/>
    <property type="match status" value="1"/>
</dbReference>
<dbReference type="Pfam" id="PF13439">
    <property type="entry name" value="Glyco_transf_4"/>
    <property type="match status" value="1"/>
</dbReference>
<dbReference type="InterPro" id="IPR028098">
    <property type="entry name" value="Glyco_trans_4-like_N"/>
</dbReference>
<reference evidence="3" key="1">
    <citation type="submission" date="2019-10" db="EMBL/GenBank/DDBJ databases">
        <title>Draft genome sequence of Panacibacter sp. KCS-6.</title>
        <authorList>
            <person name="Yim K.J."/>
        </authorList>
    </citation>
    <scope>NUCLEOTIDE SEQUENCE</scope>
    <source>
        <strain evidence="3">KCS-6</strain>
    </source>
</reference>
<dbReference type="GO" id="GO:0016758">
    <property type="term" value="F:hexosyltransferase activity"/>
    <property type="evidence" value="ECO:0007669"/>
    <property type="project" value="TreeGrafter"/>
</dbReference>
<dbReference type="PANTHER" id="PTHR45947">
    <property type="entry name" value="SULFOQUINOVOSYL TRANSFERASE SQD2"/>
    <property type="match status" value="1"/>
</dbReference>
<dbReference type="InterPro" id="IPR050194">
    <property type="entry name" value="Glycosyltransferase_grp1"/>
</dbReference>
<sequence length="418" mass="47033">MLKILLVVQNYTPSVGGTQTFFQHFAENCVANHGDEVTVITTNSYFGPDKKQFKLIKEVYAFIKGVHVKRFPFYRWHQPVCRLLAKIAYRILGQVPEWINNYLSGPWSPQMINAITRSDADVILAGTSNYLYMQYPLYRQKLQQPKPFVFQGAIHFKEDKTIQVISRQALAAIAASEYYLANTHYEKNRLAEMGIAPENIAVSGCGVHLADFVEDEGHAFRQQFGIGEDEILIAYIGRIEATKNIELLLTAFTQAAQIQPNTKLIIAGYPNPDYYQRLQGIIQGYEAHVQQKIHILTAMPHQQKNALLHAADIVMQPSFNESFGIIFLEAWACKKPVIGAQIGAIVSVVDNGTNGLLFHPNNAANAAEMLLQLITNGPLRLQMGHNGYQKLIANYTWDIVAATCRQTLIQAKEKFYVS</sequence>
<dbReference type="Pfam" id="PF00534">
    <property type="entry name" value="Glycos_transf_1"/>
    <property type="match status" value="1"/>
</dbReference>
<dbReference type="SUPFAM" id="SSF53756">
    <property type="entry name" value="UDP-Glycosyltransferase/glycogen phosphorylase"/>
    <property type="match status" value="1"/>
</dbReference>
<proteinExistence type="predicted"/>
<comment type="caution">
    <text evidence="3">The sequence shown here is derived from an EMBL/GenBank/DDBJ whole genome shotgun (WGS) entry which is preliminary data.</text>
</comment>
<evidence type="ECO:0000313" key="4">
    <source>
        <dbReference type="Proteomes" id="UP000598971"/>
    </source>
</evidence>
<dbReference type="AlphaFoldDB" id="A0A8J8FKA7"/>
<accession>A0A8J8FKA7</accession>
<dbReference type="EMBL" id="WHPF01000009">
    <property type="protein sequence ID" value="NNV56589.1"/>
    <property type="molecule type" value="Genomic_DNA"/>
</dbReference>
<keyword evidence="4" id="KW-1185">Reference proteome</keyword>
<dbReference type="Gene3D" id="3.40.50.2000">
    <property type="entry name" value="Glycogen Phosphorylase B"/>
    <property type="match status" value="2"/>
</dbReference>
<feature type="domain" description="Glycosyltransferase subfamily 4-like N-terminal" evidence="2">
    <location>
        <begin position="15"/>
        <end position="209"/>
    </location>
</feature>
<evidence type="ECO:0000259" key="1">
    <source>
        <dbReference type="Pfam" id="PF00534"/>
    </source>
</evidence>
<evidence type="ECO:0000313" key="3">
    <source>
        <dbReference type="EMBL" id="NNV56589.1"/>
    </source>
</evidence>
<dbReference type="CDD" id="cd03801">
    <property type="entry name" value="GT4_PimA-like"/>
    <property type="match status" value="1"/>
</dbReference>
<feature type="domain" description="Glycosyl transferase family 1" evidence="1">
    <location>
        <begin position="220"/>
        <end position="389"/>
    </location>
</feature>
<evidence type="ECO:0000259" key="2">
    <source>
        <dbReference type="Pfam" id="PF13439"/>
    </source>
</evidence>
<organism evidence="3 4">
    <name type="scientific">Limnovirga soli</name>
    <dbReference type="NCBI Taxonomy" id="2656915"/>
    <lineage>
        <taxon>Bacteria</taxon>
        <taxon>Pseudomonadati</taxon>
        <taxon>Bacteroidota</taxon>
        <taxon>Chitinophagia</taxon>
        <taxon>Chitinophagales</taxon>
        <taxon>Chitinophagaceae</taxon>
        <taxon>Limnovirga</taxon>
    </lineage>
</organism>
<protein>
    <submittedName>
        <fullName evidence="3">Glycosyltransferase</fullName>
    </submittedName>
</protein>
<gene>
    <name evidence="3" type="ORF">GD597_14040</name>
</gene>
<dbReference type="InterPro" id="IPR001296">
    <property type="entry name" value="Glyco_trans_1"/>
</dbReference>
<dbReference type="Proteomes" id="UP000598971">
    <property type="component" value="Unassembled WGS sequence"/>
</dbReference>